<dbReference type="Gene3D" id="1.10.1520.10">
    <property type="entry name" value="Ribonuclease III domain"/>
    <property type="match status" value="1"/>
</dbReference>
<comment type="cofactor">
    <cofactor evidence="9">
        <name>Mg(2+)</name>
        <dbReference type="ChEBI" id="CHEBI:18420"/>
    </cofactor>
</comment>
<dbReference type="PANTHER" id="PTHR11207:SF0">
    <property type="entry name" value="RIBONUCLEASE 3"/>
    <property type="match status" value="1"/>
</dbReference>
<dbReference type="HAMAP" id="MF_00104">
    <property type="entry name" value="RNase_III"/>
    <property type="match status" value="1"/>
</dbReference>
<dbReference type="SMART" id="SM00535">
    <property type="entry name" value="RIBOc"/>
    <property type="match status" value="1"/>
</dbReference>
<keyword evidence="3 9" id="KW-0698">rRNA processing</keyword>
<keyword evidence="9" id="KW-0699">rRNA-binding</keyword>
<keyword evidence="5 9" id="KW-0540">Nuclease</keyword>
<organism evidence="12 13">
    <name type="scientific">Candidatus Berkelbacteria bacterium CG10_big_fil_rev_8_21_14_0_10_43_14</name>
    <dbReference type="NCBI Taxonomy" id="1974515"/>
    <lineage>
        <taxon>Bacteria</taxon>
        <taxon>Candidatus Berkelbacteria</taxon>
    </lineage>
</organism>
<dbReference type="Pfam" id="PF14622">
    <property type="entry name" value="Ribonucleas_3_3"/>
    <property type="match status" value="1"/>
</dbReference>
<dbReference type="PROSITE" id="PS50142">
    <property type="entry name" value="RNASE_3_2"/>
    <property type="match status" value="1"/>
</dbReference>
<dbReference type="GO" id="GO:0003725">
    <property type="term" value="F:double-stranded RNA binding"/>
    <property type="evidence" value="ECO:0007669"/>
    <property type="project" value="TreeGrafter"/>
</dbReference>
<comment type="caution">
    <text evidence="12">The sequence shown here is derived from an EMBL/GenBank/DDBJ whole genome shotgun (WGS) entry which is preliminary data.</text>
</comment>
<keyword evidence="7 9" id="KW-0378">Hydrolase</keyword>
<dbReference type="AlphaFoldDB" id="A0A2M6R9Q7"/>
<evidence type="ECO:0000256" key="5">
    <source>
        <dbReference type="ARBA" id="ARBA00022722"/>
    </source>
</evidence>
<feature type="domain" description="DRBM" evidence="10">
    <location>
        <begin position="166"/>
        <end position="234"/>
    </location>
</feature>
<dbReference type="GO" id="GO:0010468">
    <property type="term" value="P:regulation of gene expression"/>
    <property type="evidence" value="ECO:0007669"/>
    <property type="project" value="TreeGrafter"/>
</dbReference>
<dbReference type="InterPro" id="IPR014720">
    <property type="entry name" value="dsRBD_dom"/>
</dbReference>
<dbReference type="GO" id="GO:0004525">
    <property type="term" value="F:ribonuclease III activity"/>
    <property type="evidence" value="ECO:0007669"/>
    <property type="project" value="UniProtKB-UniRule"/>
</dbReference>
<protein>
    <recommendedName>
        <fullName evidence="9">Ribonuclease 3</fullName>
        <ecNumber evidence="9">3.1.26.3</ecNumber>
    </recommendedName>
    <alternativeName>
        <fullName evidence="9">Ribonuclease III</fullName>
        <shortName evidence="9">RNase III</shortName>
    </alternativeName>
</protein>
<comment type="catalytic activity">
    <reaction evidence="1 9">
        <text>Endonucleolytic cleavage to 5'-phosphomonoester.</text>
        <dbReference type="EC" id="3.1.26.3"/>
    </reaction>
</comment>
<evidence type="ECO:0000256" key="1">
    <source>
        <dbReference type="ARBA" id="ARBA00000109"/>
    </source>
</evidence>
<accession>A0A2M6R9Q7</accession>
<dbReference type="InterPro" id="IPR000999">
    <property type="entry name" value="RNase_III_dom"/>
</dbReference>
<evidence type="ECO:0000256" key="7">
    <source>
        <dbReference type="ARBA" id="ARBA00022801"/>
    </source>
</evidence>
<keyword evidence="8 9" id="KW-0694">RNA-binding</keyword>
<dbReference type="GO" id="GO:0008033">
    <property type="term" value="P:tRNA processing"/>
    <property type="evidence" value="ECO:0007669"/>
    <property type="project" value="UniProtKB-KW"/>
</dbReference>
<feature type="binding site" evidence="9">
    <location>
        <position position="125"/>
    </location>
    <ligand>
        <name>Mg(2+)</name>
        <dbReference type="ChEBI" id="CHEBI:18420"/>
    </ligand>
</feature>
<keyword evidence="9" id="KW-0819">tRNA processing</keyword>
<comment type="subunit">
    <text evidence="9">Homodimer.</text>
</comment>
<comment type="similarity">
    <text evidence="2">Belongs to the ribonuclease III family.</text>
</comment>
<dbReference type="EC" id="3.1.26.3" evidence="9"/>
<evidence type="ECO:0000256" key="8">
    <source>
        <dbReference type="ARBA" id="ARBA00022884"/>
    </source>
</evidence>
<dbReference type="GO" id="GO:0019843">
    <property type="term" value="F:rRNA binding"/>
    <property type="evidence" value="ECO:0007669"/>
    <property type="project" value="UniProtKB-KW"/>
</dbReference>
<dbReference type="GO" id="GO:0005737">
    <property type="term" value="C:cytoplasm"/>
    <property type="evidence" value="ECO:0007669"/>
    <property type="project" value="UniProtKB-SubCell"/>
</dbReference>
<dbReference type="EMBL" id="PEZX01000037">
    <property type="protein sequence ID" value="PIS06751.1"/>
    <property type="molecule type" value="Genomic_DNA"/>
</dbReference>
<dbReference type="FunFam" id="1.10.1520.10:FF:000001">
    <property type="entry name" value="Ribonuclease 3"/>
    <property type="match status" value="1"/>
</dbReference>
<evidence type="ECO:0000256" key="9">
    <source>
        <dbReference type="HAMAP-Rule" id="MF_00104"/>
    </source>
</evidence>
<gene>
    <name evidence="9 12" type="primary">rnc</name>
    <name evidence="12" type="ORF">COT79_02810</name>
</gene>
<comment type="function">
    <text evidence="9">Digests double-stranded RNA. Involved in the processing of primary rRNA transcript to yield the immediate precursors to the large and small rRNAs (23S and 16S). Processes some mRNAs, and tRNAs when they are encoded in the rRNA operon. Processes pre-crRNA and tracrRNA of type II CRISPR loci if present in the organism.</text>
</comment>
<feature type="domain" description="RNase III" evidence="11">
    <location>
        <begin position="11"/>
        <end position="139"/>
    </location>
</feature>
<evidence type="ECO:0000313" key="13">
    <source>
        <dbReference type="Proteomes" id="UP000231162"/>
    </source>
</evidence>
<dbReference type="PANTHER" id="PTHR11207">
    <property type="entry name" value="RIBONUCLEASE III"/>
    <property type="match status" value="1"/>
</dbReference>
<evidence type="ECO:0000313" key="12">
    <source>
        <dbReference type="EMBL" id="PIS06751.1"/>
    </source>
</evidence>
<dbReference type="SUPFAM" id="SSF69065">
    <property type="entry name" value="RNase III domain-like"/>
    <property type="match status" value="1"/>
</dbReference>
<keyword evidence="4 9" id="KW-0507">mRNA processing</keyword>
<keyword evidence="9" id="KW-0460">Magnesium</keyword>
<evidence type="ECO:0000256" key="3">
    <source>
        <dbReference type="ARBA" id="ARBA00022552"/>
    </source>
</evidence>
<keyword evidence="6 9" id="KW-0255">Endonuclease</keyword>
<dbReference type="PROSITE" id="PS50137">
    <property type="entry name" value="DS_RBD"/>
    <property type="match status" value="1"/>
</dbReference>
<dbReference type="Proteomes" id="UP000231162">
    <property type="component" value="Unassembled WGS sequence"/>
</dbReference>
<dbReference type="InterPro" id="IPR036389">
    <property type="entry name" value="RNase_III_sf"/>
</dbReference>
<dbReference type="CDD" id="cd00593">
    <property type="entry name" value="RIBOc"/>
    <property type="match status" value="1"/>
</dbReference>
<keyword evidence="9" id="KW-0479">Metal-binding</keyword>
<evidence type="ECO:0000259" key="10">
    <source>
        <dbReference type="PROSITE" id="PS50137"/>
    </source>
</evidence>
<proteinExistence type="inferred from homology"/>
<dbReference type="SMART" id="SM00358">
    <property type="entry name" value="DSRM"/>
    <property type="match status" value="1"/>
</dbReference>
<dbReference type="Gene3D" id="3.30.160.20">
    <property type="match status" value="1"/>
</dbReference>
<dbReference type="NCBIfam" id="TIGR02191">
    <property type="entry name" value="RNaseIII"/>
    <property type="match status" value="1"/>
</dbReference>
<feature type="binding site" evidence="9">
    <location>
        <position position="128"/>
    </location>
    <ligand>
        <name>Mg(2+)</name>
        <dbReference type="ChEBI" id="CHEBI:18420"/>
    </ligand>
</feature>
<feature type="active site" evidence="9">
    <location>
        <position position="57"/>
    </location>
</feature>
<evidence type="ECO:0000256" key="4">
    <source>
        <dbReference type="ARBA" id="ARBA00022664"/>
    </source>
</evidence>
<feature type="active site" evidence="9">
    <location>
        <position position="128"/>
    </location>
</feature>
<dbReference type="InterPro" id="IPR011907">
    <property type="entry name" value="RNase_III"/>
</dbReference>
<dbReference type="CDD" id="cd10845">
    <property type="entry name" value="DSRM_RNAse_III_family"/>
    <property type="match status" value="1"/>
</dbReference>
<dbReference type="PROSITE" id="PS00517">
    <property type="entry name" value="RNASE_3_1"/>
    <property type="match status" value="1"/>
</dbReference>
<dbReference type="SUPFAM" id="SSF54768">
    <property type="entry name" value="dsRNA-binding domain-like"/>
    <property type="match status" value="1"/>
</dbReference>
<sequence length="234" mass="26569">MISKKTQNSPLHNFLLTLGVEVKNTQIFDEVFTHRSYLNEHKSVAHNHNERLEFLGDAVLELVVTEHLYKTYPNPEGELTNWRSAIVKGEMISQVSRQLNLGSFLKMSKGEEQSGGKERNLILANLFEALIGGIYLDEGYAKASQFIHTYLIPKLKKIIEEGTYIDSKSRFQELIQNKIGFTPRYELIDQDGPDHNRMFTIGVYIEEKCVGKGQGPSKQKAEQAAAADALTYYL</sequence>
<feature type="binding site" evidence="9">
    <location>
        <position position="53"/>
    </location>
    <ligand>
        <name>Mg(2+)</name>
        <dbReference type="ChEBI" id="CHEBI:18420"/>
    </ligand>
</feature>
<evidence type="ECO:0000256" key="6">
    <source>
        <dbReference type="ARBA" id="ARBA00022759"/>
    </source>
</evidence>
<comment type="subcellular location">
    <subcellularLocation>
        <location evidence="9">Cytoplasm</location>
    </subcellularLocation>
</comment>
<dbReference type="Pfam" id="PF00035">
    <property type="entry name" value="dsrm"/>
    <property type="match status" value="1"/>
</dbReference>
<reference evidence="13" key="1">
    <citation type="submission" date="2017-09" db="EMBL/GenBank/DDBJ databases">
        <title>Depth-based differentiation of microbial function through sediment-hosted aquifers and enrichment of novel symbionts in the deep terrestrial subsurface.</title>
        <authorList>
            <person name="Probst A.J."/>
            <person name="Ladd B."/>
            <person name="Jarett J.K."/>
            <person name="Geller-Mcgrath D.E."/>
            <person name="Sieber C.M.K."/>
            <person name="Emerson J.B."/>
            <person name="Anantharaman K."/>
            <person name="Thomas B.C."/>
            <person name="Malmstrom R."/>
            <person name="Stieglmeier M."/>
            <person name="Klingl A."/>
            <person name="Woyke T."/>
            <person name="Ryan C.M."/>
            <person name="Banfield J.F."/>
        </authorList>
    </citation>
    <scope>NUCLEOTIDE SEQUENCE [LARGE SCALE GENOMIC DNA]</scope>
</reference>
<dbReference type="GO" id="GO:0006397">
    <property type="term" value="P:mRNA processing"/>
    <property type="evidence" value="ECO:0007669"/>
    <property type="project" value="UniProtKB-UniRule"/>
</dbReference>
<dbReference type="GO" id="GO:0046872">
    <property type="term" value="F:metal ion binding"/>
    <property type="evidence" value="ECO:0007669"/>
    <property type="project" value="UniProtKB-KW"/>
</dbReference>
<keyword evidence="9" id="KW-0963">Cytoplasm</keyword>
<name>A0A2M6R9Q7_9BACT</name>
<evidence type="ECO:0000259" key="11">
    <source>
        <dbReference type="PROSITE" id="PS50142"/>
    </source>
</evidence>
<evidence type="ECO:0000256" key="2">
    <source>
        <dbReference type="ARBA" id="ARBA00010183"/>
    </source>
</evidence>
<dbReference type="GO" id="GO:0006364">
    <property type="term" value="P:rRNA processing"/>
    <property type="evidence" value="ECO:0007669"/>
    <property type="project" value="UniProtKB-UniRule"/>
</dbReference>